<name>A0ABR3VLQ5_HUMIN</name>
<dbReference type="PROSITE" id="PS51762">
    <property type="entry name" value="GH16_2"/>
    <property type="match status" value="1"/>
</dbReference>
<feature type="compositionally biased region" description="Polar residues" evidence="1">
    <location>
        <begin position="432"/>
        <end position="443"/>
    </location>
</feature>
<dbReference type="CDD" id="cd00413">
    <property type="entry name" value="Glyco_hydrolase_16"/>
    <property type="match status" value="1"/>
</dbReference>
<feature type="signal peptide" evidence="2">
    <location>
        <begin position="1"/>
        <end position="22"/>
    </location>
</feature>
<evidence type="ECO:0000313" key="5">
    <source>
        <dbReference type="Proteomes" id="UP001583172"/>
    </source>
</evidence>
<dbReference type="SUPFAM" id="SSF49899">
    <property type="entry name" value="Concanavalin A-like lectins/glucanases"/>
    <property type="match status" value="1"/>
</dbReference>
<feature type="region of interest" description="Disordered" evidence="1">
    <location>
        <begin position="360"/>
        <end position="449"/>
    </location>
</feature>
<evidence type="ECO:0000256" key="2">
    <source>
        <dbReference type="SAM" id="SignalP"/>
    </source>
</evidence>
<dbReference type="Gene3D" id="2.60.120.200">
    <property type="match status" value="1"/>
</dbReference>
<evidence type="ECO:0000256" key="1">
    <source>
        <dbReference type="SAM" id="MobiDB-lite"/>
    </source>
</evidence>
<accession>A0ABR3VLQ5</accession>
<protein>
    <recommendedName>
        <fullName evidence="3">GH16 domain-containing protein</fullName>
    </recommendedName>
</protein>
<feature type="domain" description="GH16" evidence="3">
    <location>
        <begin position="52"/>
        <end position="318"/>
    </location>
</feature>
<dbReference type="Proteomes" id="UP001583172">
    <property type="component" value="Unassembled WGS sequence"/>
</dbReference>
<dbReference type="EMBL" id="JAZGSY010000044">
    <property type="protein sequence ID" value="KAL1842411.1"/>
    <property type="molecule type" value="Genomic_DNA"/>
</dbReference>
<keyword evidence="5" id="KW-1185">Reference proteome</keyword>
<dbReference type="InterPro" id="IPR013320">
    <property type="entry name" value="ConA-like_dom_sf"/>
</dbReference>
<proteinExistence type="predicted"/>
<dbReference type="PANTHER" id="PTHR38121">
    <property type="entry name" value="GH16 DOMAIN-CONTAINING PROTEIN"/>
    <property type="match status" value="1"/>
</dbReference>
<evidence type="ECO:0000313" key="4">
    <source>
        <dbReference type="EMBL" id="KAL1842411.1"/>
    </source>
</evidence>
<dbReference type="Pfam" id="PF00722">
    <property type="entry name" value="Glyco_hydro_16"/>
    <property type="match status" value="1"/>
</dbReference>
<gene>
    <name evidence="4" type="ORF">VTJ49DRAFT_5370</name>
</gene>
<feature type="chain" id="PRO_5045949346" description="GH16 domain-containing protein" evidence="2">
    <location>
        <begin position="23"/>
        <end position="449"/>
    </location>
</feature>
<feature type="region of interest" description="Disordered" evidence="1">
    <location>
        <begin position="317"/>
        <end position="337"/>
    </location>
</feature>
<evidence type="ECO:0000259" key="3">
    <source>
        <dbReference type="PROSITE" id="PS51762"/>
    </source>
</evidence>
<sequence length="449" mass="48951">MTPLALFLLILITLTHLPLALAACECGYLASVRPDETDTSTHTTALFTDILETDFSSFLPGSDDSGTKSIVGIDLYQHTPHWAPQAFNLSKERARGEYGEMFDVRNVRVVESAEGRRSQEQGRGRGMLELVVRSETVDGMVPVAELDTKGLDIMYGTFRAWMKVSGVNGTCAAFFWYFNNTQEIDMEFLSKDFNPSTNHFPINLVLQSRASAEAGYDASSSDSTAAGNFVQANLPFDPTADFHEYRIDYLPDLVVFYADGVPLASMSASASGAAVPSTAGHLILSHWSNGNPLWSGGPPEVDSALQVKSVKAYFNASSSSSVPGHRRREEVESGERRCVDPAAPGAVCLIPDVVPGNRSAADWFFTGQGSQSTPDGQGGEEEEEEEEKQNGGWRGRDVSGWWVMMGPYDPEVGNNQTNKTTYRAQPPPDGPIQNQRYGHTATRTHGMVK</sequence>
<dbReference type="PANTHER" id="PTHR38121:SF5">
    <property type="entry name" value="GH16 DOMAIN-CONTAINING PROTEIN"/>
    <property type="match status" value="1"/>
</dbReference>
<keyword evidence="2" id="KW-0732">Signal</keyword>
<feature type="compositionally biased region" description="Polar residues" evidence="1">
    <location>
        <begin position="413"/>
        <end position="423"/>
    </location>
</feature>
<comment type="caution">
    <text evidence="4">The sequence shown here is derived from an EMBL/GenBank/DDBJ whole genome shotgun (WGS) entry which is preliminary data.</text>
</comment>
<organism evidence="4 5">
    <name type="scientific">Humicola insolens</name>
    <name type="common">Soft-rot fungus</name>
    <dbReference type="NCBI Taxonomy" id="85995"/>
    <lineage>
        <taxon>Eukaryota</taxon>
        <taxon>Fungi</taxon>
        <taxon>Dikarya</taxon>
        <taxon>Ascomycota</taxon>
        <taxon>Pezizomycotina</taxon>
        <taxon>Sordariomycetes</taxon>
        <taxon>Sordariomycetidae</taxon>
        <taxon>Sordariales</taxon>
        <taxon>Chaetomiaceae</taxon>
        <taxon>Mycothermus</taxon>
    </lineage>
</organism>
<dbReference type="InterPro" id="IPR000757">
    <property type="entry name" value="Beta-glucanase-like"/>
</dbReference>
<feature type="compositionally biased region" description="Basic and acidic residues" evidence="1">
    <location>
        <begin position="327"/>
        <end position="337"/>
    </location>
</feature>
<reference evidence="4 5" key="1">
    <citation type="journal article" date="2024" name="Commun. Biol.">
        <title>Comparative genomic analysis of thermophilic fungi reveals convergent evolutionary adaptations and gene losses.</title>
        <authorList>
            <person name="Steindorff A.S."/>
            <person name="Aguilar-Pontes M.V."/>
            <person name="Robinson A.J."/>
            <person name="Andreopoulos B."/>
            <person name="LaButti K."/>
            <person name="Kuo A."/>
            <person name="Mondo S."/>
            <person name="Riley R."/>
            <person name="Otillar R."/>
            <person name="Haridas S."/>
            <person name="Lipzen A."/>
            <person name="Grimwood J."/>
            <person name="Schmutz J."/>
            <person name="Clum A."/>
            <person name="Reid I.D."/>
            <person name="Moisan M.C."/>
            <person name="Butler G."/>
            <person name="Nguyen T.T.M."/>
            <person name="Dewar K."/>
            <person name="Conant G."/>
            <person name="Drula E."/>
            <person name="Henrissat B."/>
            <person name="Hansel C."/>
            <person name="Singer S."/>
            <person name="Hutchinson M.I."/>
            <person name="de Vries R.P."/>
            <person name="Natvig D.O."/>
            <person name="Powell A.J."/>
            <person name="Tsang A."/>
            <person name="Grigoriev I.V."/>
        </authorList>
    </citation>
    <scope>NUCLEOTIDE SEQUENCE [LARGE SCALE GENOMIC DNA]</scope>
    <source>
        <strain evidence="4 5">CBS 620.91</strain>
    </source>
</reference>
<feature type="compositionally biased region" description="Acidic residues" evidence="1">
    <location>
        <begin position="378"/>
        <end position="387"/>
    </location>
</feature>